<evidence type="ECO:0000313" key="12">
    <source>
        <dbReference type="Proteomes" id="UP000473699"/>
    </source>
</evidence>
<comment type="similarity">
    <text evidence="2">Belongs to the RecN family.</text>
</comment>
<feature type="coiled-coil region" evidence="9">
    <location>
        <begin position="325"/>
        <end position="352"/>
    </location>
</feature>
<evidence type="ECO:0000256" key="4">
    <source>
        <dbReference type="ARBA" id="ARBA00022741"/>
    </source>
</evidence>
<evidence type="ECO:0000259" key="10">
    <source>
        <dbReference type="Pfam" id="PF02463"/>
    </source>
</evidence>
<evidence type="ECO:0000313" key="11">
    <source>
        <dbReference type="EMBL" id="MST54460.1"/>
    </source>
</evidence>
<dbReference type="InterPro" id="IPR004604">
    <property type="entry name" value="DNA_recomb/repair_RecN"/>
</dbReference>
<evidence type="ECO:0000256" key="1">
    <source>
        <dbReference type="ARBA" id="ARBA00003618"/>
    </source>
</evidence>
<dbReference type="InterPro" id="IPR027417">
    <property type="entry name" value="P-loop_NTPase"/>
</dbReference>
<keyword evidence="12" id="KW-1185">Reference proteome</keyword>
<dbReference type="SUPFAM" id="SSF52540">
    <property type="entry name" value="P-loop containing nucleoside triphosphate hydrolases"/>
    <property type="match status" value="1"/>
</dbReference>
<protein>
    <recommendedName>
        <fullName evidence="3">DNA repair protein RecN</fullName>
    </recommendedName>
    <alternativeName>
        <fullName evidence="8">Recombination protein N</fullName>
    </alternativeName>
</protein>
<keyword evidence="7" id="KW-0234">DNA repair</keyword>
<evidence type="ECO:0000256" key="5">
    <source>
        <dbReference type="ARBA" id="ARBA00022763"/>
    </source>
</evidence>
<evidence type="ECO:0000256" key="3">
    <source>
        <dbReference type="ARBA" id="ARBA00021315"/>
    </source>
</evidence>
<dbReference type="PANTHER" id="PTHR11059">
    <property type="entry name" value="DNA REPAIR PROTEIN RECN"/>
    <property type="match status" value="1"/>
</dbReference>
<organism evidence="11 12">
    <name type="scientific">Pyramidobacter porci</name>
    <dbReference type="NCBI Taxonomy" id="2605789"/>
    <lineage>
        <taxon>Bacteria</taxon>
        <taxon>Thermotogati</taxon>
        <taxon>Synergistota</taxon>
        <taxon>Synergistia</taxon>
        <taxon>Synergistales</taxon>
        <taxon>Dethiosulfovibrionaceae</taxon>
        <taxon>Pyramidobacter</taxon>
    </lineage>
</organism>
<keyword evidence="5" id="KW-0227">DNA damage</keyword>
<dbReference type="GO" id="GO:0006310">
    <property type="term" value="P:DNA recombination"/>
    <property type="evidence" value="ECO:0007669"/>
    <property type="project" value="InterPro"/>
</dbReference>
<dbReference type="Gene3D" id="3.40.50.300">
    <property type="entry name" value="P-loop containing nucleotide triphosphate hydrolases"/>
    <property type="match status" value="2"/>
</dbReference>
<evidence type="ECO:0000256" key="7">
    <source>
        <dbReference type="ARBA" id="ARBA00023204"/>
    </source>
</evidence>
<reference evidence="11 12" key="1">
    <citation type="submission" date="2019-08" db="EMBL/GenBank/DDBJ databases">
        <title>In-depth cultivation of the pig gut microbiome towards novel bacterial diversity and tailored functional studies.</title>
        <authorList>
            <person name="Wylensek D."/>
            <person name="Hitch T.C.A."/>
            <person name="Clavel T."/>
        </authorList>
    </citation>
    <scope>NUCLEOTIDE SEQUENCE [LARGE SCALE GENOMIC DNA]</scope>
    <source>
        <strain evidence="11 12">SM-530-WT-4B</strain>
    </source>
</reference>
<dbReference type="PIRSF" id="PIRSF003128">
    <property type="entry name" value="RecN"/>
    <property type="match status" value="1"/>
</dbReference>
<keyword evidence="4" id="KW-0547">Nucleotide-binding</keyword>
<gene>
    <name evidence="11" type="ORF">FYJ74_00090</name>
</gene>
<keyword evidence="9" id="KW-0175">Coiled coil</keyword>
<feature type="coiled-coil region" evidence="9">
    <location>
        <begin position="247"/>
        <end position="277"/>
    </location>
</feature>
<dbReference type="Pfam" id="PF02463">
    <property type="entry name" value="SMC_N"/>
    <property type="match status" value="1"/>
</dbReference>
<keyword evidence="6" id="KW-0067">ATP-binding</keyword>
<dbReference type="EMBL" id="VUNH01000001">
    <property type="protein sequence ID" value="MST54460.1"/>
    <property type="molecule type" value="Genomic_DNA"/>
</dbReference>
<comment type="function">
    <text evidence="1">May be involved in recombinational repair of damaged DNA.</text>
</comment>
<sequence length="610" mass="66458">MCGSPRITASTPSRCLNSTITICFMKSSCGVGIQFPKGAPAVLEELKLISVGGIGHVSLRFGSGLTAVTGESGAGKSSLVRGLELVCGKRSSGGTIRVGDETAVAEAFFYQPDRLEGVGEELQPQECSLALRRELSRSGRGKCSVQGQTVPLNTVLEIAPRLLTIQSQFAQLELLDPDRQLKILDACGGEELKATKARLEKEFYEVLDCERELRRNKQREQEIASAYGALAEIAPFLERAGLQPDSEERLYEDFAEAERELKRLRELRGRFRMLQNQESGGLISELSGVLDGLSGLVPCESREALDETSHKALAILEGLAEKIGALASSETIENLEAELEVLETSLGQIRKSKRLAKANTVEELLEYWHKGEEALRWLAGAGKIQSDLNEKIAAAKKAVAKEARTLLEQRTAAALALQTRVSENLVDVAMENAQFRIRITETNKLKANGAEKVDFVLQRGSQEIPVAKAASGGELSRILLAIQISLPDELMPPTVVFDEVEAGLGGRAAYLTGLKLRELADRVQVILITHEASIAALANRHYRVARRGTLSTVTRVEGEERVREIARMLSGNDQEEEALSHARKLLGADGADGEIVFDPDRFFDGKSSPF</sequence>
<dbReference type="GO" id="GO:0006281">
    <property type="term" value="P:DNA repair"/>
    <property type="evidence" value="ECO:0007669"/>
    <property type="project" value="UniProtKB-KW"/>
</dbReference>
<evidence type="ECO:0000256" key="9">
    <source>
        <dbReference type="SAM" id="Coils"/>
    </source>
</evidence>
<dbReference type="InterPro" id="IPR003395">
    <property type="entry name" value="RecF/RecN/SMC_N"/>
</dbReference>
<evidence type="ECO:0000256" key="2">
    <source>
        <dbReference type="ARBA" id="ARBA00009441"/>
    </source>
</evidence>
<comment type="caution">
    <text evidence="11">The sequence shown here is derived from an EMBL/GenBank/DDBJ whole genome shotgun (WGS) entry which is preliminary data.</text>
</comment>
<dbReference type="GO" id="GO:0005524">
    <property type="term" value="F:ATP binding"/>
    <property type="evidence" value="ECO:0007669"/>
    <property type="project" value="UniProtKB-KW"/>
</dbReference>
<feature type="domain" description="RecF/RecN/SMC N-terminal" evidence="10">
    <location>
        <begin position="56"/>
        <end position="546"/>
    </location>
</feature>
<proteinExistence type="inferred from homology"/>
<evidence type="ECO:0000256" key="8">
    <source>
        <dbReference type="ARBA" id="ARBA00033408"/>
    </source>
</evidence>
<dbReference type="PANTHER" id="PTHR11059:SF0">
    <property type="entry name" value="DNA REPAIR PROTEIN RECN"/>
    <property type="match status" value="1"/>
</dbReference>
<evidence type="ECO:0000256" key="6">
    <source>
        <dbReference type="ARBA" id="ARBA00022840"/>
    </source>
</evidence>
<accession>A0A6L5Y846</accession>
<dbReference type="Proteomes" id="UP000473699">
    <property type="component" value="Unassembled WGS sequence"/>
</dbReference>
<name>A0A6L5Y846_9BACT</name>
<dbReference type="AlphaFoldDB" id="A0A6L5Y846"/>